<organism evidence="1 2">
    <name type="scientific">Ancylostoma ceylanicum</name>
    <dbReference type="NCBI Taxonomy" id="53326"/>
    <lineage>
        <taxon>Eukaryota</taxon>
        <taxon>Metazoa</taxon>
        <taxon>Ecdysozoa</taxon>
        <taxon>Nematoda</taxon>
        <taxon>Chromadorea</taxon>
        <taxon>Rhabditida</taxon>
        <taxon>Rhabditina</taxon>
        <taxon>Rhabditomorpha</taxon>
        <taxon>Strongyloidea</taxon>
        <taxon>Ancylostomatidae</taxon>
        <taxon>Ancylostomatinae</taxon>
        <taxon>Ancylostoma</taxon>
    </lineage>
</organism>
<dbReference type="OrthoDB" id="5899880at2759"/>
<name>A0A016WNB1_9BILA</name>
<accession>A0A016WNB1</accession>
<gene>
    <name evidence="1" type="primary">Acey_s0599.g481</name>
    <name evidence="1" type="ORF">Y032_0599g481</name>
</gene>
<dbReference type="EMBL" id="JARK01000199">
    <property type="protein sequence ID" value="EYC40762.1"/>
    <property type="molecule type" value="Genomic_DNA"/>
</dbReference>
<evidence type="ECO:0000313" key="2">
    <source>
        <dbReference type="Proteomes" id="UP000024635"/>
    </source>
</evidence>
<sequence>MGLFGSLVFSVSKLRSMYLKHLQIRKTSPFQALCLLHIAASADLTTGVPDCSGLGKDALKKEEREIVAQRFSKAMKNLQAAVSCGLNIHFRRRGKAYKKCQLTALSVVNR</sequence>
<reference evidence="2" key="1">
    <citation type="journal article" date="2015" name="Nat. Genet.">
        <title>The genome and transcriptome of the zoonotic hookworm Ancylostoma ceylanicum identify infection-specific gene families.</title>
        <authorList>
            <person name="Schwarz E.M."/>
            <person name="Hu Y."/>
            <person name="Antoshechkin I."/>
            <person name="Miller M.M."/>
            <person name="Sternberg P.W."/>
            <person name="Aroian R.V."/>
        </authorList>
    </citation>
    <scope>NUCLEOTIDE SEQUENCE</scope>
    <source>
        <strain evidence="2">HY135</strain>
    </source>
</reference>
<evidence type="ECO:0000313" key="1">
    <source>
        <dbReference type="EMBL" id="EYC40762.1"/>
    </source>
</evidence>
<keyword evidence="2" id="KW-1185">Reference proteome</keyword>
<dbReference type="Proteomes" id="UP000024635">
    <property type="component" value="Unassembled WGS sequence"/>
</dbReference>
<dbReference type="AlphaFoldDB" id="A0A016WNB1"/>
<proteinExistence type="predicted"/>
<protein>
    <submittedName>
        <fullName evidence="1">Uncharacterized protein</fullName>
    </submittedName>
</protein>
<comment type="caution">
    <text evidence="1">The sequence shown here is derived from an EMBL/GenBank/DDBJ whole genome shotgun (WGS) entry which is preliminary data.</text>
</comment>